<dbReference type="Gene3D" id="3.40.50.150">
    <property type="entry name" value="Vaccinia Virus protein VP39"/>
    <property type="match status" value="1"/>
</dbReference>
<protein>
    <submittedName>
        <fullName evidence="4">16S rRNA m(2)G 1207 methyltransferase</fullName>
    </submittedName>
</protein>
<dbReference type="PANTHER" id="PTHR47816:SF4">
    <property type="entry name" value="RIBOSOMAL RNA SMALL SUBUNIT METHYLTRANSFERASE C"/>
    <property type="match status" value="1"/>
</dbReference>
<evidence type="ECO:0000259" key="3">
    <source>
        <dbReference type="Pfam" id="PF05175"/>
    </source>
</evidence>
<evidence type="ECO:0000256" key="1">
    <source>
        <dbReference type="ARBA" id="ARBA00022603"/>
    </source>
</evidence>
<dbReference type="PANTHER" id="PTHR47816">
    <property type="entry name" value="RIBOSOMAL RNA SMALL SUBUNIT METHYLTRANSFERASE C"/>
    <property type="match status" value="1"/>
</dbReference>
<dbReference type="Proteomes" id="UP000242310">
    <property type="component" value="Unassembled WGS sequence"/>
</dbReference>
<accession>A0A2P8H543</accession>
<name>A0A2P8H543_9BACI</name>
<dbReference type="GO" id="GO:0032259">
    <property type="term" value="P:methylation"/>
    <property type="evidence" value="ECO:0007669"/>
    <property type="project" value="UniProtKB-KW"/>
</dbReference>
<gene>
    <name evidence="4" type="ORF">B0H94_11927</name>
</gene>
<dbReference type="SUPFAM" id="SSF53335">
    <property type="entry name" value="S-adenosyl-L-methionine-dependent methyltransferases"/>
    <property type="match status" value="1"/>
</dbReference>
<sequence>MSDHYFTEQPSVESRPEKIRAELRGRNFMFTTDQGVFSKGELDTGSELLVEEFMFPKVNGPIADVGCGYGAIGLPLAAETERAVWLFDVNERALALAEANRDVNGLANIHVQASDGLQNTPDQLYAAIVTNPPIRAGKAVVHRIFEEAAARLVSSGEFWVVIRKKQGAPSAKEKLATLFSEVELVKKNKGYYILKAVKY</sequence>
<reference evidence="4 5" key="1">
    <citation type="submission" date="2018-03" db="EMBL/GenBank/DDBJ databases">
        <title>Genomic Encyclopedia of Type Strains, Phase III (KMG-III): the genomes of soil and plant-associated and newly described type strains.</title>
        <authorList>
            <person name="Whitman W."/>
        </authorList>
    </citation>
    <scope>NUCLEOTIDE SEQUENCE [LARGE SCALE GENOMIC DNA]</scope>
    <source>
        <strain evidence="4 5">CGMCC 1.07653</strain>
    </source>
</reference>
<proteinExistence type="predicted"/>
<dbReference type="OrthoDB" id="9764961at2"/>
<dbReference type="EMBL" id="PYAV01000019">
    <property type="protein sequence ID" value="PSL41314.1"/>
    <property type="molecule type" value="Genomic_DNA"/>
</dbReference>
<comment type="caution">
    <text evidence="4">The sequence shown here is derived from an EMBL/GenBank/DDBJ whole genome shotgun (WGS) entry which is preliminary data.</text>
</comment>
<dbReference type="AlphaFoldDB" id="A0A2P8H543"/>
<dbReference type="GO" id="GO:0008757">
    <property type="term" value="F:S-adenosylmethionine-dependent methyltransferase activity"/>
    <property type="evidence" value="ECO:0007669"/>
    <property type="project" value="InterPro"/>
</dbReference>
<evidence type="ECO:0000313" key="4">
    <source>
        <dbReference type="EMBL" id="PSL41314.1"/>
    </source>
</evidence>
<dbReference type="InterPro" id="IPR029063">
    <property type="entry name" value="SAM-dependent_MTases_sf"/>
</dbReference>
<dbReference type="Pfam" id="PF05175">
    <property type="entry name" value="MTS"/>
    <property type="match status" value="1"/>
</dbReference>
<feature type="domain" description="Methyltransferase small" evidence="3">
    <location>
        <begin position="28"/>
        <end position="195"/>
    </location>
</feature>
<keyword evidence="5" id="KW-1185">Reference proteome</keyword>
<dbReference type="InterPro" id="IPR046977">
    <property type="entry name" value="RsmC/RlmG"/>
</dbReference>
<evidence type="ECO:0000256" key="2">
    <source>
        <dbReference type="ARBA" id="ARBA00022679"/>
    </source>
</evidence>
<dbReference type="CDD" id="cd02440">
    <property type="entry name" value="AdoMet_MTases"/>
    <property type="match status" value="1"/>
</dbReference>
<dbReference type="RefSeq" id="WP_106589946.1">
    <property type="nucleotide sequence ID" value="NZ_PYAV01000019.1"/>
</dbReference>
<organism evidence="4 5">
    <name type="scientific">Salsuginibacillus halophilus</name>
    <dbReference type="NCBI Taxonomy" id="517424"/>
    <lineage>
        <taxon>Bacteria</taxon>
        <taxon>Bacillati</taxon>
        <taxon>Bacillota</taxon>
        <taxon>Bacilli</taxon>
        <taxon>Bacillales</taxon>
        <taxon>Bacillaceae</taxon>
        <taxon>Salsuginibacillus</taxon>
    </lineage>
</organism>
<keyword evidence="2 4" id="KW-0808">Transferase</keyword>
<keyword evidence="1 4" id="KW-0489">Methyltransferase</keyword>
<dbReference type="InterPro" id="IPR007848">
    <property type="entry name" value="Small_mtfrase_dom"/>
</dbReference>
<evidence type="ECO:0000313" key="5">
    <source>
        <dbReference type="Proteomes" id="UP000242310"/>
    </source>
</evidence>